<evidence type="ECO:0008006" key="5">
    <source>
        <dbReference type="Google" id="ProtNLM"/>
    </source>
</evidence>
<evidence type="ECO:0000256" key="1">
    <source>
        <dbReference type="SAM" id="MobiDB-lite"/>
    </source>
</evidence>
<dbReference type="EMBL" id="DVNB01000087">
    <property type="protein sequence ID" value="HIU57862.1"/>
    <property type="molecule type" value="Genomic_DNA"/>
</dbReference>
<reference evidence="3" key="2">
    <citation type="journal article" date="2021" name="PeerJ">
        <title>Extensive microbial diversity within the chicken gut microbiome revealed by metagenomics and culture.</title>
        <authorList>
            <person name="Gilroy R."/>
            <person name="Ravi A."/>
            <person name="Getino M."/>
            <person name="Pursley I."/>
            <person name="Horton D.L."/>
            <person name="Alikhan N.F."/>
            <person name="Baker D."/>
            <person name="Gharbi K."/>
            <person name="Hall N."/>
            <person name="Watson M."/>
            <person name="Adriaenssens E.M."/>
            <person name="Foster-Nyarko E."/>
            <person name="Jarju S."/>
            <person name="Secka A."/>
            <person name="Antonio M."/>
            <person name="Oren A."/>
            <person name="Chaudhuri R.R."/>
            <person name="La Ragione R."/>
            <person name="Hildebrand F."/>
            <person name="Pallen M.J."/>
        </authorList>
    </citation>
    <scope>NUCLEOTIDE SEQUENCE</scope>
    <source>
        <strain evidence="3">USAMLcec3-3695</strain>
    </source>
</reference>
<feature type="region of interest" description="Disordered" evidence="1">
    <location>
        <begin position="85"/>
        <end position="151"/>
    </location>
</feature>
<protein>
    <recommendedName>
        <fullName evidence="5">DUF4367 domain-containing protein</fullName>
    </recommendedName>
</protein>
<accession>A0A9D1SFK7</accession>
<sequence>MDEREFDDREFGEEYKRMFDGIRASDELRRRIAELPNKARRRRTHDLRPYIAAAGAAAAGLTIFAAVHNYDPGAGDDGVISETVATSTERPGRGDRSAALPPISTPEISGEAQATAAPAASAAETQAASAAETQAAAPQQQSSGGSDTSKTTEDYMREALEKYGGSSAESGAVKPGTEQGDDIRGGNDAGSNTVPDESSGGSVYFEAESGASETEPAQEDAAVSSAAAVPFGASSAADMQNGGSAKVNDEETADAPALRSVSGNGVVLNMNPPSVYAAYEAQYYGVDAGVAVNAEYGYETWDNERYFEYIGSDLIEKTVLPEDFAYTGDTEAGFMVDENGVPMHDSRIFVFEGGSGRFVSIMTSRDTVYADTYLTDDALAKSDICGTDAVVFDMSGAYKCYMVYGGVSYIIDAEGTDEEELAALLASLAS</sequence>
<evidence type="ECO:0000313" key="3">
    <source>
        <dbReference type="EMBL" id="HIU57862.1"/>
    </source>
</evidence>
<feature type="transmembrane region" description="Helical" evidence="2">
    <location>
        <begin position="47"/>
        <end position="67"/>
    </location>
</feature>
<reference evidence="3" key="1">
    <citation type="submission" date="2020-10" db="EMBL/GenBank/DDBJ databases">
        <authorList>
            <person name="Gilroy R."/>
        </authorList>
    </citation>
    <scope>NUCLEOTIDE SEQUENCE</scope>
    <source>
        <strain evidence="3">USAMLcec3-3695</strain>
    </source>
</reference>
<proteinExistence type="predicted"/>
<dbReference type="AlphaFoldDB" id="A0A9D1SFK7"/>
<keyword evidence="2" id="KW-0472">Membrane</keyword>
<feature type="compositionally biased region" description="Low complexity" evidence="1">
    <location>
        <begin position="109"/>
        <end position="146"/>
    </location>
</feature>
<feature type="compositionally biased region" description="Low complexity" evidence="1">
    <location>
        <begin position="221"/>
        <end position="237"/>
    </location>
</feature>
<evidence type="ECO:0000313" key="4">
    <source>
        <dbReference type="Proteomes" id="UP000824109"/>
    </source>
</evidence>
<keyword evidence="2" id="KW-1133">Transmembrane helix</keyword>
<name>A0A9D1SFK7_9FIRM</name>
<dbReference type="Proteomes" id="UP000824109">
    <property type="component" value="Unassembled WGS sequence"/>
</dbReference>
<organism evidence="3 4">
    <name type="scientific">Candidatus Ornithomonoglobus merdipullorum</name>
    <dbReference type="NCBI Taxonomy" id="2840895"/>
    <lineage>
        <taxon>Bacteria</taxon>
        <taxon>Bacillati</taxon>
        <taxon>Bacillota</taxon>
        <taxon>Clostridia</taxon>
        <taxon>Candidatus Ornithomonoglobus</taxon>
    </lineage>
</organism>
<comment type="caution">
    <text evidence="3">The sequence shown here is derived from an EMBL/GenBank/DDBJ whole genome shotgun (WGS) entry which is preliminary data.</text>
</comment>
<feature type="compositionally biased region" description="Polar residues" evidence="1">
    <location>
        <begin position="189"/>
        <end position="201"/>
    </location>
</feature>
<gene>
    <name evidence="3" type="ORF">IAA61_08675</name>
</gene>
<evidence type="ECO:0000256" key="2">
    <source>
        <dbReference type="SAM" id="Phobius"/>
    </source>
</evidence>
<keyword evidence="2" id="KW-0812">Transmembrane</keyword>
<feature type="region of interest" description="Disordered" evidence="1">
    <location>
        <begin position="163"/>
        <end position="255"/>
    </location>
</feature>